<dbReference type="AlphaFoldDB" id="A0A6L7G6Z6"/>
<protein>
    <recommendedName>
        <fullName evidence="4">Cation/multidrug efflux pump</fullName>
    </recommendedName>
</protein>
<dbReference type="Proteomes" id="UP000477911">
    <property type="component" value="Unassembled WGS sequence"/>
</dbReference>
<name>A0A6L7G6Z6_9RHOB</name>
<accession>A0A6L7G6Z6</accession>
<keyword evidence="1" id="KW-1133">Transmembrane helix</keyword>
<evidence type="ECO:0000313" key="3">
    <source>
        <dbReference type="Proteomes" id="UP000477911"/>
    </source>
</evidence>
<reference evidence="2 3" key="1">
    <citation type="submission" date="2019-12" db="EMBL/GenBank/DDBJ databases">
        <authorList>
            <person name="Li M."/>
        </authorList>
    </citation>
    <scope>NUCLEOTIDE SEQUENCE [LARGE SCALE GENOMIC DNA]</scope>
    <source>
        <strain evidence="2 3">GBMRC 2024</strain>
    </source>
</reference>
<comment type="caution">
    <text evidence="2">The sequence shown here is derived from an EMBL/GenBank/DDBJ whole genome shotgun (WGS) entry which is preliminary data.</text>
</comment>
<evidence type="ECO:0000256" key="1">
    <source>
        <dbReference type="SAM" id="Phobius"/>
    </source>
</evidence>
<feature type="transmembrane region" description="Helical" evidence="1">
    <location>
        <begin position="71"/>
        <end position="89"/>
    </location>
</feature>
<sequence>MIALLRFLIPAALVLSVIYAAVSLWSRHKRRRKLTRDWTDEHGDIPEDDAEEEDFVEKGLDAYDGSFRRRLILLIYIVPVVIVAIIIYAQNYR</sequence>
<dbReference type="RefSeq" id="WP_160895836.1">
    <property type="nucleotide sequence ID" value="NZ_WUMU01000020.1"/>
</dbReference>
<evidence type="ECO:0000313" key="2">
    <source>
        <dbReference type="EMBL" id="MXN19709.1"/>
    </source>
</evidence>
<keyword evidence="1" id="KW-0812">Transmembrane</keyword>
<feature type="transmembrane region" description="Helical" evidence="1">
    <location>
        <begin position="6"/>
        <end position="26"/>
    </location>
</feature>
<organism evidence="2 3">
    <name type="scientific">Pseudooceanicola albus</name>
    <dbReference type="NCBI Taxonomy" id="2692189"/>
    <lineage>
        <taxon>Bacteria</taxon>
        <taxon>Pseudomonadati</taxon>
        <taxon>Pseudomonadota</taxon>
        <taxon>Alphaproteobacteria</taxon>
        <taxon>Rhodobacterales</taxon>
        <taxon>Paracoccaceae</taxon>
        <taxon>Pseudooceanicola</taxon>
    </lineage>
</organism>
<proteinExistence type="predicted"/>
<gene>
    <name evidence="2" type="ORF">GR170_17895</name>
</gene>
<dbReference type="EMBL" id="WUMU01000020">
    <property type="protein sequence ID" value="MXN19709.1"/>
    <property type="molecule type" value="Genomic_DNA"/>
</dbReference>
<keyword evidence="1" id="KW-0472">Membrane</keyword>
<evidence type="ECO:0008006" key="4">
    <source>
        <dbReference type="Google" id="ProtNLM"/>
    </source>
</evidence>
<keyword evidence="3" id="KW-1185">Reference proteome</keyword>